<comment type="caution">
    <text evidence="4">The sequence shown here is derived from an EMBL/GenBank/DDBJ whole genome shotgun (WGS) entry which is preliminary data.</text>
</comment>
<reference evidence="4" key="1">
    <citation type="submission" date="2022-02" db="EMBL/GenBank/DDBJ databases">
        <authorList>
            <person name="Henning P.M."/>
            <person name="McCubbin A.G."/>
            <person name="Shore J.S."/>
        </authorList>
    </citation>
    <scope>NUCLEOTIDE SEQUENCE</scope>
    <source>
        <strain evidence="4">F60SS</strain>
        <tissue evidence="4">Leaves</tissue>
    </source>
</reference>
<keyword evidence="5" id="KW-1185">Reference proteome</keyword>
<dbReference type="EMBL" id="JAKUCV010005674">
    <property type="protein sequence ID" value="KAJ4830312.1"/>
    <property type="molecule type" value="Genomic_DNA"/>
</dbReference>
<comment type="similarity">
    <text evidence="2">Belongs to the NPH3 family.</text>
</comment>
<organism evidence="4 5">
    <name type="scientific">Turnera subulata</name>
    <dbReference type="NCBI Taxonomy" id="218843"/>
    <lineage>
        <taxon>Eukaryota</taxon>
        <taxon>Viridiplantae</taxon>
        <taxon>Streptophyta</taxon>
        <taxon>Embryophyta</taxon>
        <taxon>Tracheophyta</taxon>
        <taxon>Spermatophyta</taxon>
        <taxon>Magnoliopsida</taxon>
        <taxon>eudicotyledons</taxon>
        <taxon>Gunneridae</taxon>
        <taxon>Pentapetalae</taxon>
        <taxon>rosids</taxon>
        <taxon>fabids</taxon>
        <taxon>Malpighiales</taxon>
        <taxon>Passifloraceae</taxon>
        <taxon>Turnera</taxon>
    </lineage>
</organism>
<evidence type="ECO:0000313" key="4">
    <source>
        <dbReference type="EMBL" id="KAJ4830312.1"/>
    </source>
</evidence>
<dbReference type="Pfam" id="PF03000">
    <property type="entry name" value="NPH3"/>
    <property type="match status" value="1"/>
</dbReference>
<reference evidence="4" key="2">
    <citation type="journal article" date="2023" name="Plants (Basel)">
        <title>Annotation of the Turnera subulata (Passifloraceae) Draft Genome Reveals the S-Locus Evolved after the Divergence of Turneroideae from Passifloroideae in a Stepwise Manner.</title>
        <authorList>
            <person name="Henning P.M."/>
            <person name="Roalson E.H."/>
            <person name="Mir W."/>
            <person name="McCubbin A.G."/>
            <person name="Shore J.S."/>
        </authorList>
    </citation>
    <scope>NUCLEOTIDE SEQUENCE</scope>
    <source>
        <strain evidence="4">F60SS</strain>
    </source>
</reference>
<dbReference type="PROSITE" id="PS51649">
    <property type="entry name" value="NPH3"/>
    <property type="match status" value="1"/>
</dbReference>
<dbReference type="AlphaFoldDB" id="A0A9Q0J6W4"/>
<evidence type="ECO:0000259" key="3">
    <source>
        <dbReference type="PROSITE" id="PS51649"/>
    </source>
</evidence>
<dbReference type="InterPro" id="IPR043454">
    <property type="entry name" value="NPH3/RPT2-like"/>
</dbReference>
<dbReference type="PANTHER" id="PTHR32370">
    <property type="entry name" value="OS12G0117600 PROTEIN"/>
    <property type="match status" value="1"/>
</dbReference>
<protein>
    <recommendedName>
        <fullName evidence="3">NPH3 domain-containing protein</fullName>
    </recommendedName>
</protein>
<dbReference type="OrthoDB" id="624345at2759"/>
<dbReference type="InterPro" id="IPR027356">
    <property type="entry name" value="NPH3_dom"/>
</dbReference>
<feature type="domain" description="NPH3" evidence="3">
    <location>
        <begin position="119"/>
        <end position="379"/>
    </location>
</feature>
<evidence type="ECO:0000256" key="1">
    <source>
        <dbReference type="ARBA" id="ARBA00022786"/>
    </source>
</evidence>
<proteinExistence type="inferred from homology"/>
<name>A0A9Q0J6W4_9ROSI</name>
<evidence type="ECO:0000256" key="2">
    <source>
        <dbReference type="PROSITE-ProRule" id="PRU00982"/>
    </source>
</evidence>
<keyword evidence="1" id="KW-0833">Ubl conjugation pathway</keyword>
<gene>
    <name evidence="4" type="ORF">Tsubulata_018249</name>
</gene>
<dbReference type="Proteomes" id="UP001141552">
    <property type="component" value="Unassembled WGS sequence"/>
</dbReference>
<accession>A0A9Q0J6W4</accession>
<sequence>MGRRTVGRRNGAEDFVSVGKHSACVVHLDNTGIVAEALERRNNNWRIRAAVENDLTLQVGDSSFQLHKELQILKRCCDAIAWKACIDPKAFTFPDNNVMHSNVLASKKEDSKRGGVVEDWWFEDVSVLRIDHFIAFIESIKRKGVKPVLVGSCITYWTEKWLSQIPCGKEHLSELKTHNVLRLTAECLIRVLPDEGSSISCNFMLHLLKLGMMVRVNLELLNKLEKRIASTLEKCSVLDLLVKNYSNNDSLYDVGIVTTVVETYVSSVLKNSPSGIVGVRRLVDGYLTLVARDPNLSAKEFQSIANALPKSARYCHDSLYTAIDLYLKVHPRLTEEERTKVCTAMDYNKLSQEARQHAAQNDRLPVDISTRLILMEQVNMTRSMTSTGSNYKRTKAQTVMRIGKGSEKGWMASREEVRMMSKEVETMKMQLNELQICKMQVQARVKRCTH</sequence>
<evidence type="ECO:0000313" key="5">
    <source>
        <dbReference type="Proteomes" id="UP001141552"/>
    </source>
</evidence>